<organism evidence="2 3">
    <name type="scientific">Candidatus Avoscillospira stercorigallinarum</name>
    <dbReference type="NCBI Taxonomy" id="2840708"/>
    <lineage>
        <taxon>Bacteria</taxon>
        <taxon>Bacillati</taxon>
        <taxon>Bacillota</taxon>
        <taxon>Clostridia</taxon>
        <taxon>Eubacteriales</taxon>
        <taxon>Oscillospiraceae</taxon>
        <taxon>Oscillospiraceae incertae sedis</taxon>
        <taxon>Candidatus Avoscillospira</taxon>
    </lineage>
</organism>
<feature type="transmembrane region" description="Helical" evidence="1">
    <location>
        <begin position="60"/>
        <end position="86"/>
    </location>
</feature>
<keyword evidence="1" id="KW-0472">Membrane</keyword>
<reference evidence="2" key="1">
    <citation type="submission" date="2020-10" db="EMBL/GenBank/DDBJ databases">
        <authorList>
            <person name="Gilroy R."/>
        </authorList>
    </citation>
    <scope>NUCLEOTIDE SEQUENCE</scope>
    <source>
        <strain evidence="2">ChiSjej2B20-13462</strain>
    </source>
</reference>
<reference evidence="2" key="2">
    <citation type="journal article" date="2021" name="PeerJ">
        <title>Extensive microbial diversity within the chicken gut microbiome revealed by metagenomics and culture.</title>
        <authorList>
            <person name="Gilroy R."/>
            <person name="Ravi A."/>
            <person name="Getino M."/>
            <person name="Pursley I."/>
            <person name="Horton D.L."/>
            <person name="Alikhan N.F."/>
            <person name="Baker D."/>
            <person name="Gharbi K."/>
            <person name="Hall N."/>
            <person name="Watson M."/>
            <person name="Adriaenssens E.M."/>
            <person name="Foster-Nyarko E."/>
            <person name="Jarju S."/>
            <person name="Secka A."/>
            <person name="Antonio M."/>
            <person name="Oren A."/>
            <person name="Chaudhuri R.R."/>
            <person name="La Ragione R."/>
            <person name="Hildebrand F."/>
            <person name="Pallen M.J."/>
        </authorList>
    </citation>
    <scope>NUCLEOTIDE SEQUENCE</scope>
    <source>
        <strain evidence="2">ChiSjej2B20-13462</strain>
    </source>
</reference>
<accession>A0A9D1CMZ3</accession>
<proteinExistence type="predicted"/>
<comment type="caution">
    <text evidence="2">The sequence shown here is derived from an EMBL/GenBank/DDBJ whole genome shotgun (WGS) entry which is preliminary data.</text>
</comment>
<sequence length="130" mass="13324">METMARVAALAALAAFLCVLLRERERTLALLLSAAACVLGLFLTVRMVEPILSVAREIQALSGLGTAVTAPLFKVTAIGMLCRIAAGVCGDAGEQGLQKAVELSGSILALYAALPLVSAVLALLEDMLGG</sequence>
<feature type="transmembrane region" description="Helical" evidence="1">
    <location>
        <begin position="106"/>
        <end position="124"/>
    </location>
</feature>
<feature type="transmembrane region" description="Helical" evidence="1">
    <location>
        <begin position="31"/>
        <end position="48"/>
    </location>
</feature>
<evidence type="ECO:0000256" key="1">
    <source>
        <dbReference type="SAM" id="Phobius"/>
    </source>
</evidence>
<dbReference type="EMBL" id="DVFN01000015">
    <property type="protein sequence ID" value="HIQ68945.1"/>
    <property type="molecule type" value="Genomic_DNA"/>
</dbReference>
<name>A0A9D1CMZ3_9FIRM</name>
<evidence type="ECO:0008006" key="4">
    <source>
        <dbReference type="Google" id="ProtNLM"/>
    </source>
</evidence>
<protein>
    <recommendedName>
        <fullName evidence="4">Stage III sporulation protein AD</fullName>
    </recommendedName>
</protein>
<dbReference type="Pfam" id="PF06686">
    <property type="entry name" value="SpoIIIAC"/>
    <property type="match status" value="2"/>
</dbReference>
<dbReference type="InterPro" id="IPR025664">
    <property type="entry name" value="Spore_III_AC/AD"/>
</dbReference>
<gene>
    <name evidence="2" type="ORF">IAA67_01220</name>
</gene>
<keyword evidence="1" id="KW-0812">Transmembrane</keyword>
<evidence type="ECO:0000313" key="2">
    <source>
        <dbReference type="EMBL" id="HIQ68945.1"/>
    </source>
</evidence>
<dbReference type="Proteomes" id="UP000886874">
    <property type="component" value="Unassembled WGS sequence"/>
</dbReference>
<evidence type="ECO:0000313" key="3">
    <source>
        <dbReference type="Proteomes" id="UP000886874"/>
    </source>
</evidence>
<dbReference type="AlphaFoldDB" id="A0A9D1CMZ3"/>
<keyword evidence="1" id="KW-1133">Transmembrane helix</keyword>